<dbReference type="Proteomes" id="UP000050465">
    <property type="component" value="Unassembled WGS sequence"/>
</dbReference>
<evidence type="ECO:0000313" key="2">
    <source>
        <dbReference type="Proteomes" id="UP000050465"/>
    </source>
</evidence>
<dbReference type="EMBL" id="LJZR01000003">
    <property type="protein sequence ID" value="KPQ37122.1"/>
    <property type="molecule type" value="Genomic_DNA"/>
</dbReference>
<sequence length="135" mass="15774">MLRLSNNRKTAVVIREQQKEEERIRDIEMLLESLFLREEVTFKLIADCLYDVGSVNLVNQKVHSRPLNWLLKAIARRSKPIFRFFMLRWGRKNAPQLIATWLHSQVVFEPSQVVLPEVMNPEENALEGSSNLTSL</sequence>
<name>A0A0N8KNP6_9CYAN</name>
<accession>A0A0N8KNP6</accession>
<comment type="caution">
    <text evidence="1">The sequence shown here is derived from an EMBL/GenBank/DDBJ whole genome shotgun (WGS) entry which is preliminary data.</text>
</comment>
<proteinExistence type="predicted"/>
<organism evidence="1 2">
    <name type="scientific">Phormidesmis priestleyi Ana</name>
    <dbReference type="NCBI Taxonomy" id="1666911"/>
    <lineage>
        <taxon>Bacteria</taxon>
        <taxon>Bacillati</taxon>
        <taxon>Cyanobacteriota</taxon>
        <taxon>Cyanophyceae</taxon>
        <taxon>Leptolyngbyales</taxon>
        <taxon>Leptolyngbyaceae</taxon>
        <taxon>Phormidesmis</taxon>
    </lineage>
</organism>
<reference evidence="1 2" key="1">
    <citation type="submission" date="2015-09" db="EMBL/GenBank/DDBJ databases">
        <title>Identification and resolution of microdiversity through metagenomic sequencing of parallel consortia.</title>
        <authorList>
            <person name="Nelson W.C."/>
            <person name="Romine M.F."/>
            <person name="Lindemann S.R."/>
        </authorList>
    </citation>
    <scope>NUCLEOTIDE SEQUENCE [LARGE SCALE GENOMIC DNA]</scope>
    <source>
        <strain evidence="1">Ana</strain>
    </source>
</reference>
<protein>
    <submittedName>
        <fullName evidence="1">Uncharacterized protein</fullName>
    </submittedName>
</protein>
<dbReference type="AlphaFoldDB" id="A0A0N8KNP6"/>
<evidence type="ECO:0000313" key="1">
    <source>
        <dbReference type="EMBL" id="KPQ37122.1"/>
    </source>
</evidence>
<dbReference type="PATRIC" id="fig|1666911.3.peg.3683"/>
<dbReference type="STRING" id="1666911.HLUCCA11_04155"/>
<gene>
    <name evidence="1" type="ORF">HLUCCA11_04155</name>
</gene>